<feature type="repeat" description="ANK" evidence="4">
    <location>
        <begin position="603"/>
        <end position="635"/>
    </location>
</feature>
<dbReference type="InterPro" id="IPR002110">
    <property type="entry name" value="Ankyrin_rpt"/>
</dbReference>
<proteinExistence type="predicted"/>
<dbReference type="Pfam" id="PF01412">
    <property type="entry name" value="ArfGap"/>
    <property type="match status" value="1"/>
</dbReference>
<dbReference type="STRING" id="37360.A0A0G4J285"/>
<dbReference type="InterPro" id="IPR037278">
    <property type="entry name" value="ARFGAP/RecO"/>
</dbReference>
<evidence type="ECO:0000259" key="7">
    <source>
        <dbReference type="PROSITE" id="PS50115"/>
    </source>
</evidence>
<keyword evidence="4" id="KW-0040">ANK repeat</keyword>
<name>A0A0G4J285_PLABS</name>
<feature type="compositionally biased region" description="Low complexity" evidence="6">
    <location>
        <begin position="681"/>
        <end position="694"/>
    </location>
</feature>
<dbReference type="PROSITE" id="PS50115">
    <property type="entry name" value="ARFGAP"/>
    <property type="match status" value="1"/>
</dbReference>
<dbReference type="SUPFAM" id="SSF103657">
    <property type="entry name" value="BAR/IMD domain-like"/>
    <property type="match status" value="1"/>
</dbReference>
<dbReference type="InterPro" id="IPR001849">
    <property type="entry name" value="PH_domain"/>
</dbReference>
<sequence>MDPVVAAIVDASSRVDDSAQDSPDFWRSITSARSRAELLANAASPAASAFAPFFACGDDEALRKSTEGWSAYRTFLGKAGAKDHEKFAGLLSNLAGTRSLLDKSVQATFVAPLAAFNARGLEELNRTKRAYDMLNEPYLASVKKFLQTKVDPAAAPAVQASLAAQQKELAIGKQFIDITRFDVETKAEELERDVTVNVLRPLYECLQAHWEYFHSGYSMMQRFKDSIDELKLVVEELESRQQDQTAHRRLQRRQLEKATSTRSETVQAFSSGGSAAPLGIRDLDERTRPLDPLEEAALPTSMQNYLWVQSSNSAPGQAPLPLTRAWCQLDNHQLAVSVPCQPKFVIDLLLCTVKQARDLNVQFAFHVISPTMQLTFQALSNESMMLWMDCIQRGILHQLKTQRRASASNANEESTLEELWAVPGNEFCADCGAPRPDWTSRNLGIMICQDCSGIHRSLGTHISKVRSLRLDRLDDSLLQFIKAVGNTNSNAIWLSDLPSDVRLPSWEDSRECRMDAISSKYSGRYLKRPSWTKEAINLAMFDAIERNDLFEGMRLIALGADPCWVNENEEMRTAVHQAVDRGLEVYVEMLCANGASLVVVEARGWTPLHYAAYRDNAPIVRLLLRRGSNVLLTDHQGMDPLTVSCEYECDIVRSILQEAHKAATQRQAEQDIAARALSPESALPSHSTSSFPSSGHGKMRSRLGTLFRRETKSHDMPSASR</sequence>
<dbReference type="OMA" id="GSVMSCE"/>
<dbReference type="Proteomes" id="UP000290189">
    <property type="component" value="Unassembled WGS sequence"/>
</dbReference>
<dbReference type="InterPro" id="IPR001164">
    <property type="entry name" value="ArfGAP_dom"/>
</dbReference>
<dbReference type="PRINTS" id="PR00405">
    <property type="entry name" value="REVINTRACTNG"/>
</dbReference>
<feature type="region of interest" description="Disordered" evidence="6">
    <location>
        <begin position="243"/>
        <end position="283"/>
    </location>
</feature>
<dbReference type="EMBL" id="OVEO01000017">
    <property type="protein sequence ID" value="SPR01435.1"/>
    <property type="molecule type" value="Genomic_DNA"/>
</dbReference>
<dbReference type="InterPro" id="IPR004148">
    <property type="entry name" value="BAR_dom"/>
</dbReference>
<evidence type="ECO:0000256" key="3">
    <source>
        <dbReference type="ARBA" id="ARBA00022833"/>
    </source>
</evidence>
<keyword evidence="1" id="KW-0479">Metal-binding</keyword>
<dbReference type="PANTHER" id="PTHR23180">
    <property type="entry name" value="CENTAURIN/ARF"/>
    <property type="match status" value="1"/>
</dbReference>
<dbReference type="Proteomes" id="UP000039324">
    <property type="component" value="Unassembled WGS sequence"/>
</dbReference>
<dbReference type="Gene3D" id="2.30.29.30">
    <property type="entry name" value="Pleckstrin-homology domain (PH domain)/Phosphotyrosine-binding domain (PTB)"/>
    <property type="match status" value="1"/>
</dbReference>
<keyword evidence="3" id="KW-0862">Zinc</keyword>
<dbReference type="Gene3D" id="1.20.1270.60">
    <property type="entry name" value="Arfaptin homology (AH) domain/BAR domain"/>
    <property type="match status" value="1"/>
</dbReference>
<dbReference type="CDD" id="cd08204">
    <property type="entry name" value="ArfGap"/>
    <property type="match status" value="1"/>
</dbReference>
<dbReference type="SUPFAM" id="SSF48403">
    <property type="entry name" value="Ankyrin repeat"/>
    <property type="match status" value="1"/>
</dbReference>
<dbReference type="PROSITE" id="PS50088">
    <property type="entry name" value="ANK_REPEAT"/>
    <property type="match status" value="1"/>
</dbReference>
<dbReference type="GO" id="GO:0008270">
    <property type="term" value="F:zinc ion binding"/>
    <property type="evidence" value="ECO:0007669"/>
    <property type="project" value="UniProtKB-KW"/>
</dbReference>
<dbReference type="Gene3D" id="1.10.220.150">
    <property type="entry name" value="Arf GTPase activating protein"/>
    <property type="match status" value="1"/>
</dbReference>
<reference evidence="8 10" key="1">
    <citation type="submission" date="2015-02" db="EMBL/GenBank/DDBJ databases">
        <authorList>
            <person name="Chooi Y.-H."/>
        </authorList>
    </citation>
    <scope>NUCLEOTIDE SEQUENCE [LARGE SCALE GENOMIC DNA]</scope>
    <source>
        <strain evidence="8">E3</strain>
    </source>
</reference>
<evidence type="ECO:0000256" key="5">
    <source>
        <dbReference type="PROSITE-ProRule" id="PRU00288"/>
    </source>
</evidence>
<dbReference type="PROSITE" id="PS50297">
    <property type="entry name" value="ANK_REP_REGION"/>
    <property type="match status" value="1"/>
</dbReference>
<accession>A0A0G4J285</accession>
<evidence type="ECO:0000313" key="9">
    <source>
        <dbReference type="EMBL" id="SPR01435.1"/>
    </source>
</evidence>
<keyword evidence="9" id="KW-0496">Mitochondrion</keyword>
<evidence type="ECO:0000256" key="6">
    <source>
        <dbReference type="SAM" id="MobiDB-lite"/>
    </source>
</evidence>
<dbReference type="Pfam" id="PF00169">
    <property type="entry name" value="PH"/>
    <property type="match status" value="1"/>
</dbReference>
<dbReference type="PANTHER" id="PTHR23180:SF160">
    <property type="entry name" value="ADP-RIBOSYLATION FACTOR GTPASE-ACTIVATING PROTEIN EFFECTOR PROTEIN 1"/>
    <property type="match status" value="1"/>
</dbReference>
<evidence type="ECO:0000256" key="4">
    <source>
        <dbReference type="PROSITE-ProRule" id="PRU00023"/>
    </source>
</evidence>
<protein>
    <recommendedName>
        <fullName evidence="7">Arf-GAP domain-containing protein</fullName>
    </recommendedName>
</protein>
<feature type="domain" description="Arf-GAP" evidence="7">
    <location>
        <begin position="413"/>
        <end position="521"/>
    </location>
</feature>
<dbReference type="SMART" id="SM00233">
    <property type="entry name" value="PH"/>
    <property type="match status" value="1"/>
</dbReference>
<keyword evidence="2 5" id="KW-0863">Zinc-finger</keyword>
<dbReference type="SUPFAM" id="SSF50729">
    <property type="entry name" value="PH domain-like"/>
    <property type="match status" value="1"/>
</dbReference>
<dbReference type="InterPro" id="IPR036770">
    <property type="entry name" value="Ankyrin_rpt-contain_sf"/>
</dbReference>
<feature type="region of interest" description="Disordered" evidence="6">
    <location>
        <begin position="675"/>
        <end position="721"/>
    </location>
</feature>
<evidence type="ECO:0000256" key="1">
    <source>
        <dbReference type="ARBA" id="ARBA00022723"/>
    </source>
</evidence>
<geneLocation type="mitochondrion" evidence="9"/>
<dbReference type="AlphaFoldDB" id="A0A0G4J285"/>
<dbReference type="Pfam" id="PF12796">
    <property type="entry name" value="Ank_2"/>
    <property type="match status" value="1"/>
</dbReference>
<dbReference type="InterPro" id="IPR011993">
    <property type="entry name" value="PH-like_dom_sf"/>
</dbReference>
<evidence type="ECO:0000313" key="10">
    <source>
        <dbReference type="Proteomes" id="UP000039324"/>
    </source>
</evidence>
<reference evidence="9 11" key="2">
    <citation type="submission" date="2018-03" db="EMBL/GenBank/DDBJ databases">
        <authorList>
            <person name="Fogelqvist J."/>
        </authorList>
    </citation>
    <scope>NUCLEOTIDE SEQUENCE [LARGE SCALE GENOMIC DNA]</scope>
</reference>
<evidence type="ECO:0000256" key="2">
    <source>
        <dbReference type="ARBA" id="ARBA00022771"/>
    </source>
</evidence>
<dbReference type="Pfam" id="PF16746">
    <property type="entry name" value="BAR_3"/>
    <property type="match status" value="1"/>
</dbReference>
<dbReference type="InterPro" id="IPR027267">
    <property type="entry name" value="AH/BAR_dom_sf"/>
</dbReference>
<dbReference type="SMART" id="SM00248">
    <property type="entry name" value="ANK"/>
    <property type="match status" value="2"/>
</dbReference>
<evidence type="ECO:0000313" key="8">
    <source>
        <dbReference type="EMBL" id="CEP01421.1"/>
    </source>
</evidence>
<dbReference type="OrthoDB" id="10266696at2759"/>
<dbReference type="InterPro" id="IPR038508">
    <property type="entry name" value="ArfGAP_dom_sf"/>
</dbReference>
<feature type="compositionally biased region" description="Polar residues" evidence="6">
    <location>
        <begin position="257"/>
        <end position="273"/>
    </location>
</feature>
<keyword evidence="10" id="KW-1185">Reference proteome</keyword>
<gene>
    <name evidence="8" type="ORF">PBRA_002027</name>
    <name evidence="9" type="ORF">PLBR_LOCUS8650</name>
</gene>
<dbReference type="EMBL" id="CDSF01000112">
    <property type="protein sequence ID" value="CEP01421.1"/>
    <property type="molecule type" value="Genomic_DNA"/>
</dbReference>
<evidence type="ECO:0000313" key="11">
    <source>
        <dbReference type="Proteomes" id="UP000290189"/>
    </source>
</evidence>
<dbReference type="Gene3D" id="1.25.40.20">
    <property type="entry name" value="Ankyrin repeat-containing domain"/>
    <property type="match status" value="1"/>
</dbReference>
<dbReference type="SMART" id="SM00105">
    <property type="entry name" value="ArfGap"/>
    <property type="match status" value="1"/>
</dbReference>
<organism evidence="8 10">
    <name type="scientific">Plasmodiophora brassicae</name>
    <name type="common">Clubroot disease agent</name>
    <dbReference type="NCBI Taxonomy" id="37360"/>
    <lineage>
        <taxon>Eukaryota</taxon>
        <taxon>Sar</taxon>
        <taxon>Rhizaria</taxon>
        <taxon>Endomyxa</taxon>
        <taxon>Phytomyxea</taxon>
        <taxon>Plasmodiophorida</taxon>
        <taxon>Plasmodiophoridae</taxon>
        <taxon>Plasmodiophora</taxon>
    </lineage>
</organism>
<dbReference type="GO" id="GO:0005096">
    <property type="term" value="F:GTPase activator activity"/>
    <property type="evidence" value="ECO:0007669"/>
    <property type="project" value="InterPro"/>
</dbReference>
<dbReference type="SUPFAM" id="SSF57863">
    <property type="entry name" value="ArfGap/RecO-like zinc finger"/>
    <property type="match status" value="1"/>
</dbReference>
<dbReference type="InterPro" id="IPR045258">
    <property type="entry name" value="ACAP1/2/3-like"/>
</dbReference>
<dbReference type="GO" id="GO:0005737">
    <property type="term" value="C:cytoplasm"/>
    <property type="evidence" value="ECO:0007669"/>
    <property type="project" value="InterPro"/>
</dbReference>